<dbReference type="SMART" id="SM00849">
    <property type="entry name" value="Lactamase_B"/>
    <property type="match status" value="1"/>
</dbReference>
<dbReference type="EMBL" id="CP115965">
    <property type="protein sequence ID" value="WZW97250.1"/>
    <property type="molecule type" value="Genomic_DNA"/>
</dbReference>
<dbReference type="RefSeq" id="WP_232547664.1">
    <property type="nucleotide sequence ID" value="NZ_CP115965.1"/>
</dbReference>
<dbReference type="InterPro" id="IPR036866">
    <property type="entry name" value="RibonucZ/Hydroxyglut_hydro"/>
</dbReference>
<dbReference type="SUPFAM" id="SSF56281">
    <property type="entry name" value="Metallo-hydrolase/oxidoreductase"/>
    <property type="match status" value="1"/>
</dbReference>
<evidence type="ECO:0000313" key="3">
    <source>
        <dbReference type="Proteomes" id="UP001434337"/>
    </source>
</evidence>
<proteinExistence type="predicted"/>
<dbReference type="Proteomes" id="UP001434337">
    <property type="component" value="Chromosome"/>
</dbReference>
<organism evidence="2 3">
    <name type="scientific">Propioniciclava soli</name>
    <dbReference type="NCBI Taxonomy" id="2775081"/>
    <lineage>
        <taxon>Bacteria</taxon>
        <taxon>Bacillati</taxon>
        <taxon>Actinomycetota</taxon>
        <taxon>Actinomycetes</taxon>
        <taxon>Propionibacteriales</taxon>
        <taxon>Propionibacteriaceae</taxon>
        <taxon>Propioniciclava</taxon>
    </lineage>
</organism>
<evidence type="ECO:0000259" key="1">
    <source>
        <dbReference type="SMART" id="SM00849"/>
    </source>
</evidence>
<sequence length="283" mass="29534">MLFSLGPFIPVADRVFVAVAEPEAVNIGLVVGTTGALVIDTGSTPAQGAAILAAARAVAGDVPVTHVVVTHAHVDHHGGLGGFASVSSHAHRGLASAIARTGEQHDLLRDLGLTADDLVAPTHTFSLATTLDLGDAHAEVVHFGRGHTDHDAVVIVPARKVVFAGDLLEQSAFPSVGEDSFLAEWPRTLDGTLGTLRRDTVIVPGHGSVMDQSGAFIQRAELAWLESQAGTLWDAGTAAADAWPTTDEWPLTRQEAEAALTVRFAQYAAAGRPRARTLPLLGR</sequence>
<dbReference type="PANTHER" id="PTHR42951:SF4">
    <property type="entry name" value="ACYL-COENZYME A THIOESTERASE MBLAC2"/>
    <property type="match status" value="1"/>
</dbReference>
<keyword evidence="3" id="KW-1185">Reference proteome</keyword>
<gene>
    <name evidence="2" type="ORF">PCC79_09995</name>
</gene>
<dbReference type="InterPro" id="IPR001279">
    <property type="entry name" value="Metallo-B-lactamas"/>
</dbReference>
<reference evidence="2 3" key="1">
    <citation type="journal article" date="2023" name="Environ Microbiome">
        <title>A coral-associated actinobacterium mitigates coral bleaching under heat stress.</title>
        <authorList>
            <person name="Li J."/>
            <person name="Zou Y."/>
            <person name="Li Q."/>
            <person name="Zhang J."/>
            <person name="Bourne D.G."/>
            <person name="Lyu Y."/>
            <person name="Liu C."/>
            <person name="Zhang S."/>
        </authorList>
    </citation>
    <scope>NUCLEOTIDE SEQUENCE [LARGE SCALE GENOMIC DNA]</scope>
    <source>
        <strain evidence="2 3">SCSIO 13291</strain>
    </source>
</reference>
<name>A0ABZ3C684_9ACTN</name>
<dbReference type="Gene3D" id="3.60.15.10">
    <property type="entry name" value="Ribonuclease Z/Hydroxyacylglutathione hydrolase-like"/>
    <property type="match status" value="1"/>
</dbReference>
<dbReference type="Pfam" id="PF00753">
    <property type="entry name" value="Lactamase_B"/>
    <property type="match status" value="1"/>
</dbReference>
<accession>A0ABZ3C684</accession>
<dbReference type="PANTHER" id="PTHR42951">
    <property type="entry name" value="METALLO-BETA-LACTAMASE DOMAIN-CONTAINING"/>
    <property type="match status" value="1"/>
</dbReference>
<dbReference type="InterPro" id="IPR050855">
    <property type="entry name" value="NDM-1-like"/>
</dbReference>
<evidence type="ECO:0000313" key="2">
    <source>
        <dbReference type="EMBL" id="WZW97250.1"/>
    </source>
</evidence>
<feature type="domain" description="Metallo-beta-lactamase" evidence="1">
    <location>
        <begin position="24"/>
        <end position="206"/>
    </location>
</feature>
<protein>
    <submittedName>
        <fullName evidence="2">MBL fold metallo-hydrolase</fullName>
    </submittedName>
</protein>